<dbReference type="PANTHER" id="PTHR14289:SF16">
    <property type="entry name" value="POLYMERASE DELTA-INTERACTING PROTEIN 2"/>
    <property type="match status" value="1"/>
</dbReference>
<sequence>MHSLITQGVEITVETYYQPDFSNPTHNEYMFAYRITLENHNPFPVQLLRRHWDIFDSNGEYREVDGDGVVGQQPVLNPGEVFRYVSGCNLQSDMGKMWGHYEMINLLSQQSFEVEIPAFDMLAPFKGN</sequence>
<dbReference type="PROSITE" id="PS51087">
    <property type="entry name" value="APAG"/>
    <property type="match status" value="1"/>
</dbReference>
<name>A0A6I6G9I8_9BACT</name>
<proteinExistence type="predicted"/>
<evidence type="ECO:0000313" key="2">
    <source>
        <dbReference type="EMBL" id="QGW29297.1"/>
    </source>
</evidence>
<dbReference type="Proteomes" id="UP000426027">
    <property type="component" value="Chromosome"/>
</dbReference>
<dbReference type="GO" id="GO:0070987">
    <property type="term" value="P:error-free translesion synthesis"/>
    <property type="evidence" value="ECO:0007669"/>
    <property type="project" value="TreeGrafter"/>
</dbReference>
<organism evidence="2 3">
    <name type="scientific">Phnomibacter ginsenosidimutans</name>
    <dbReference type="NCBI Taxonomy" id="2676868"/>
    <lineage>
        <taxon>Bacteria</taxon>
        <taxon>Pseudomonadati</taxon>
        <taxon>Bacteroidota</taxon>
        <taxon>Chitinophagia</taxon>
        <taxon>Chitinophagales</taxon>
        <taxon>Chitinophagaceae</taxon>
        <taxon>Phnomibacter</taxon>
    </lineage>
</organism>
<dbReference type="KEGG" id="fls:GLV81_15295"/>
<dbReference type="NCBIfam" id="NF003967">
    <property type="entry name" value="PRK05461.1"/>
    <property type="match status" value="1"/>
</dbReference>
<dbReference type="PANTHER" id="PTHR14289">
    <property type="entry name" value="F-BOX ONLY PROTEIN 3"/>
    <property type="match status" value="1"/>
</dbReference>
<dbReference type="Gene3D" id="2.60.40.1470">
    <property type="entry name" value="ApaG domain"/>
    <property type="match status" value="1"/>
</dbReference>
<protein>
    <submittedName>
        <fullName evidence="2">Co2+/Mg2+ efflux protein ApaG</fullName>
    </submittedName>
</protein>
<dbReference type="AlphaFoldDB" id="A0A6I6G9I8"/>
<evidence type="ECO:0000313" key="3">
    <source>
        <dbReference type="Proteomes" id="UP000426027"/>
    </source>
</evidence>
<evidence type="ECO:0000259" key="1">
    <source>
        <dbReference type="PROSITE" id="PS51087"/>
    </source>
</evidence>
<reference evidence="2 3" key="1">
    <citation type="submission" date="2019-11" db="EMBL/GenBank/DDBJ databases">
        <authorList>
            <person name="Im W.T."/>
        </authorList>
    </citation>
    <scope>NUCLEOTIDE SEQUENCE [LARGE SCALE GENOMIC DNA]</scope>
    <source>
        <strain evidence="2 3">SB-02</strain>
    </source>
</reference>
<dbReference type="EMBL" id="CP046566">
    <property type="protein sequence ID" value="QGW29297.1"/>
    <property type="molecule type" value="Genomic_DNA"/>
</dbReference>
<gene>
    <name evidence="2" type="primary">apaG</name>
    <name evidence="2" type="ORF">GLV81_15295</name>
</gene>
<dbReference type="InterPro" id="IPR007474">
    <property type="entry name" value="ApaG_domain"/>
</dbReference>
<accession>A0A6I6G9I8</accession>
<feature type="domain" description="ApaG" evidence="1">
    <location>
        <begin position="3"/>
        <end position="128"/>
    </location>
</feature>
<keyword evidence="3" id="KW-1185">Reference proteome</keyword>
<dbReference type="SUPFAM" id="SSF110069">
    <property type="entry name" value="ApaG-like"/>
    <property type="match status" value="1"/>
</dbReference>
<dbReference type="RefSeq" id="WP_157479649.1">
    <property type="nucleotide sequence ID" value="NZ_CP046566.1"/>
</dbReference>
<dbReference type="InterPro" id="IPR036767">
    <property type="entry name" value="ApaG_sf"/>
</dbReference>
<dbReference type="Pfam" id="PF04379">
    <property type="entry name" value="DUF525"/>
    <property type="match status" value="1"/>
</dbReference>